<organism evidence="1 2">
    <name type="scientific">Dolosigranulum pigrum</name>
    <dbReference type="NCBI Taxonomy" id="29394"/>
    <lineage>
        <taxon>Bacteria</taxon>
        <taxon>Bacillati</taxon>
        <taxon>Bacillota</taxon>
        <taxon>Bacilli</taxon>
        <taxon>Lactobacillales</taxon>
        <taxon>Carnobacteriaceae</taxon>
        <taxon>Dolosigranulum</taxon>
    </lineage>
</organism>
<evidence type="ECO:0000313" key="2">
    <source>
        <dbReference type="Proteomes" id="UP000190409"/>
    </source>
</evidence>
<proteinExistence type="predicted"/>
<name>A0A1S8KNF3_9LACT</name>
<dbReference type="PROSITE" id="PS51186">
    <property type="entry name" value="GNAT"/>
    <property type="match status" value="1"/>
</dbReference>
<accession>A0A1S8KNF3</accession>
<dbReference type="Gene3D" id="3.40.630.30">
    <property type="match status" value="1"/>
</dbReference>
<gene>
    <name evidence="1" type="ORF">BWX42_05360</name>
</gene>
<dbReference type="InterPro" id="IPR000182">
    <property type="entry name" value="GNAT_dom"/>
</dbReference>
<evidence type="ECO:0000313" key="1">
    <source>
        <dbReference type="EMBL" id="OOL81230.1"/>
    </source>
</evidence>
<dbReference type="CDD" id="cd04301">
    <property type="entry name" value="NAT_SF"/>
    <property type="match status" value="1"/>
</dbReference>
<dbReference type="GeneID" id="42694855"/>
<dbReference type="RefSeq" id="WP_004636706.1">
    <property type="nucleotide sequence ID" value="NZ_CAJHJL010000005.1"/>
</dbReference>
<dbReference type="GO" id="GO:0016747">
    <property type="term" value="F:acyltransferase activity, transferring groups other than amino-acyl groups"/>
    <property type="evidence" value="ECO:0007669"/>
    <property type="project" value="InterPro"/>
</dbReference>
<keyword evidence="1" id="KW-0808">Transferase</keyword>
<dbReference type="Proteomes" id="UP000190409">
    <property type="component" value="Unassembled WGS sequence"/>
</dbReference>
<dbReference type="EMBL" id="MUYF01000003">
    <property type="protein sequence ID" value="OOL81230.1"/>
    <property type="molecule type" value="Genomic_DNA"/>
</dbReference>
<comment type="caution">
    <text evidence="1">The sequence shown here is derived from an EMBL/GenBank/DDBJ whole genome shotgun (WGS) entry which is preliminary data.</text>
</comment>
<reference evidence="1 2" key="1">
    <citation type="submission" date="2017-01" db="EMBL/GenBank/DDBJ databases">
        <title>Complete Genome Sequence of Dolosigranulum pigrum isolated from a Patient with interstitial lung disease.</title>
        <authorList>
            <person name="Mukhopadhyay R."/>
            <person name="Joaquin J."/>
            <person name="Hogue R."/>
            <person name="Fitzgerald S."/>
            <person name="Jospin G."/>
            <person name="Eisen J.A."/>
            <person name="Chaturvedi V."/>
        </authorList>
    </citation>
    <scope>NUCLEOTIDE SEQUENCE [LARGE SCALE GENOMIC DNA]</scope>
    <source>
        <strain evidence="1 2">15S00348</strain>
    </source>
</reference>
<protein>
    <submittedName>
        <fullName evidence="1">N-acetyltransferase</fullName>
    </submittedName>
</protein>
<dbReference type="Pfam" id="PF00583">
    <property type="entry name" value="Acetyltransf_1"/>
    <property type="match status" value="1"/>
</dbReference>
<dbReference type="AlphaFoldDB" id="A0A1S8KNF3"/>
<dbReference type="InterPro" id="IPR016181">
    <property type="entry name" value="Acyl_CoA_acyltransferase"/>
</dbReference>
<dbReference type="SUPFAM" id="SSF55729">
    <property type="entry name" value="Acyl-CoA N-acyltransferases (Nat)"/>
    <property type="match status" value="1"/>
</dbReference>
<sequence length="169" mass="19160">MRIEINKLSTKYKVKELKASDAPAVLKLECTNPLYFEHCPPTPNIQSVLDDMKALPPKKSLEDKYYIGFFEEKELIAIMDLILYYPNEDTAFIGLFMVLSDKQGTGVGTETIDECFSELREISFSAIRLGYMKGNSQSAAFWNKNNFVPKGIESDNGQGTIVIMERQLK</sequence>
<dbReference type="OrthoDB" id="9782266at2"/>